<dbReference type="InParanoid" id="Q74Z98"/>
<proteinExistence type="inferred from homology"/>
<dbReference type="InterPro" id="IPR006225">
    <property type="entry name" value="PsdUridine_synth_RluC/D"/>
</dbReference>
<dbReference type="PANTHER" id="PTHR21600">
    <property type="entry name" value="MITOCHONDRIAL RNA PSEUDOURIDINE SYNTHASE"/>
    <property type="match status" value="1"/>
</dbReference>
<dbReference type="CDD" id="cd02557">
    <property type="entry name" value="PseudoU_synth_ScRIB2"/>
    <property type="match status" value="1"/>
</dbReference>
<dbReference type="PANTHER" id="PTHR21600:SF42">
    <property type="entry name" value="TRNA PSEUDOURIDINE(31) SYNTHASE"/>
    <property type="match status" value="1"/>
</dbReference>
<feature type="domain" description="Pseudouridine synthase RsuA/RluA-like" evidence="3">
    <location>
        <begin position="113"/>
        <end position="260"/>
    </location>
</feature>
<reference evidence="4 5" key="1">
    <citation type="journal article" date="2004" name="Science">
        <title>The Ashbya gossypii genome as a tool for mapping the ancient Saccharomyces cerevisiae genome.</title>
        <authorList>
            <person name="Dietrich F.S."/>
            <person name="Voegeli S."/>
            <person name="Brachat S."/>
            <person name="Lerch A."/>
            <person name="Gates K."/>
            <person name="Steiner S."/>
            <person name="Mohr C."/>
            <person name="Pohlmann R."/>
            <person name="Luedi P."/>
            <person name="Choi S."/>
            <person name="Wing R.A."/>
            <person name="Flavier A."/>
            <person name="Gaffney T.D."/>
            <person name="Philippsen P."/>
        </authorList>
    </citation>
    <scope>NUCLEOTIDE SEQUENCE [LARGE SCALE GENOMIC DNA]</scope>
    <source>
        <strain evidence="5">ATCC 10895 / CBS 109.51 / FGSC 9923 / NRRL Y-1056</strain>
    </source>
</reference>
<protein>
    <recommendedName>
        <fullName evidence="2">Pseudouridine synthase</fullName>
        <ecNumber evidence="2">5.4.99.-</ecNumber>
    </recommendedName>
</protein>
<comment type="similarity">
    <text evidence="2">Belongs to the pseudouridine synthase RluA family.</text>
</comment>
<dbReference type="GO" id="GO:0000455">
    <property type="term" value="P:enzyme-directed rRNA pseudouridine synthesis"/>
    <property type="evidence" value="ECO:0000318"/>
    <property type="project" value="GO_Central"/>
</dbReference>
<dbReference type="eggNOG" id="KOG1919">
    <property type="taxonomic scope" value="Eukaryota"/>
</dbReference>
<reference evidence="5" key="2">
    <citation type="journal article" date="2013" name="G3 (Bethesda)">
        <title>Genomes of Ashbya fungi isolated from insects reveal four mating-type loci, numerous translocations, lack of transposons, and distinct gene duplications.</title>
        <authorList>
            <person name="Dietrich F.S."/>
            <person name="Voegeli S."/>
            <person name="Kuo S."/>
            <person name="Philippsen P."/>
        </authorList>
    </citation>
    <scope>GENOME REANNOTATION</scope>
    <source>
        <strain evidence="5">ATCC 10895 / CBS 109.51 / FGSC 9923 / NRRL Y-1056</strain>
    </source>
</reference>
<evidence type="ECO:0000313" key="5">
    <source>
        <dbReference type="Proteomes" id="UP000000591"/>
    </source>
</evidence>
<gene>
    <name evidence="4" type="ORF">AGOS_AGR305W</name>
</gene>
<dbReference type="RefSeq" id="NP_986971.1">
    <property type="nucleotide sequence ID" value="NM_212033.1"/>
</dbReference>
<dbReference type="Pfam" id="PF00849">
    <property type="entry name" value="PseudoU_synth_2"/>
    <property type="match status" value="1"/>
</dbReference>
<dbReference type="EMBL" id="AE016820">
    <property type="protein sequence ID" value="AAS54795.1"/>
    <property type="molecule type" value="Genomic_DNA"/>
</dbReference>
<dbReference type="EC" id="5.4.99.-" evidence="2"/>
<dbReference type="STRING" id="284811.Q74Z98"/>
<evidence type="ECO:0000313" key="4">
    <source>
        <dbReference type="EMBL" id="AAS54795.1"/>
    </source>
</evidence>
<dbReference type="FunCoup" id="Q74Z98">
    <property type="interactions" value="129"/>
</dbReference>
<dbReference type="HOGENOM" id="CLU_016902_12_1_1"/>
<dbReference type="OrthoDB" id="424794at2759"/>
<comment type="catalytic activity">
    <reaction evidence="2">
        <text>a uridine in RNA = a pseudouridine in RNA</text>
        <dbReference type="Rhea" id="RHEA:48348"/>
        <dbReference type="Rhea" id="RHEA-COMP:12068"/>
        <dbReference type="Rhea" id="RHEA-COMP:12069"/>
        <dbReference type="ChEBI" id="CHEBI:65314"/>
        <dbReference type="ChEBI" id="CHEBI:65315"/>
    </reaction>
</comment>
<dbReference type="AlphaFoldDB" id="Q74Z98"/>
<sequence>MEPYVQNGLRKLAPYWNTRSSFVKGRWYGRTLAQVLMEEFHFSSEQVQAKILAGHCQLLRDGVVLNANTELIKNKDVFQSKQHNHEPPVLQWPLLHNVAHNTAGLKVVFEDNDLLVIDKPCGIPIHPTAYFYKNTLTEVLEDARGYPLFPCYRLDKITSGLLIFAKTQQTASRLQSQIRDQNMNKWYLARVDGNFDFNKKTASSPIYTFEPKKSLKGAFAPVRDALTEFYHVAYNEELNQSLVLCKPLTGRTHQIRIHLARLGHPIVNDPFYNVKNSKYPKRSAFMLEVEDWNTIEQDKLSHLFDEFIVEIDENWRGLNPAGDLCEECGEELPRDPEKHELILYLHAWKYNGSDISFTTEYPEWASAFEFGEIDIGRPDIY</sequence>
<evidence type="ECO:0000256" key="1">
    <source>
        <dbReference type="PIRSR" id="PIRSR606225-1"/>
    </source>
</evidence>
<keyword evidence="5" id="KW-1185">Reference proteome</keyword>
<organism evidence="4 5">
    <name type="scientific">Eremothecium gossypii (strain ATCC 10895 / CBS 109.51 / FGSC 9923 / NRRL Y-1056)</name>
    <name type="common">Yeast</name>
    <name type="synonym">Ashbya gossypii</name>
    <dbReference type="NCBI Taxonomy" id="284811"/>
    <lineage>
        <taxon>Eukaryota</taxon>
        <taxon>Fungi</taxon>
        <taxon>Dikarya</taxon>
        <taxon>Ascomycota</taxon>
        <taxon>Saccharomycotina</taxon>
        <taxon>Saccharomycetes</taxon>
        <taxon>Saccharomycetales</taxon>
        <taxon>Saccharomycetaceae</taxon>
        <taxon>Eremothecium</taxon>
    </lineage>
</organism>
<evidence type="ECO:0000256" key="2">
    <source>
        <dbReference type="RuleBase" id="RU362028"/>
    </source>
</evidence>
<dbReference type="InterPro" id="IPR006224">
    <property type="entry name" value="PsdUridine_synth_RluA-like_CS"/>
</dbReference>
<dbReference type="GO" id="GO:0003723">
    <property type="term" value="F:RNA binding"/>
    <property type="evidence" value="ECO:0007669"/>
    <property type="project" value="InterPro"/>
</dbReference>
<accession>Q74Z98</accession>
<dbReference type="SUPFAM" id="SSF55120">
    <property type="entry name" value="Pseudouridine synthase"/>
    <property type="match status" value="1"/>
</dbReference>
<dbReference type="Gene3D" id="3.30.2350.10">
    <property type="entry name" value="Pseudouridine synthase"/>
    <property type="match status" value="1"/>
</dbReference>
<dbReference type="InterPro" id="IPR050188">
    <property type="entry name" value="RluA_PseudoU_synthase"/>
</dbReference>
<dbReference type="KEGG" id="ago:AGOS_AGR305W"/>
<feature type="active site" evidence="1">
    <location>
        <position position="155"/>
    </location>
</feature>
<dbReference type="InterPro" id="IPR006145">
    <property type="entry name" value="PsdUridine_synth_RsuA/RluA"/>
</dbReference>
<dbReference type="NCBIfam" id="TIGR00005">
    <property type="entry name" value="rluA_subfam"/>
    <property type="match status" value="1"/>
</dbReference>
<name>Q74Z98_EREGS</name>
<dbReference type="SMR" id="Q74Z98"/>
<dbReference type="OMA" id="RVQGKFP"/>
<dbReference type="PROSITE" id="PS01129">
    <property type="entry name" value="PSI_RLU"/>
    <property type="match status" value="1"/>
</dbReference>
<dbReference type="GO" id="GO:0009982">
    <property type="term" value="F:pseudouridine synthase activity"/>
    <property type="evidence" value="ECO:0000318"/>
    <property type="project" value="GO_Central"/>
</dbReference>
<keyword evidence="2" id="KW-0413">Isomerase</keyword>
<dbReference type="Proteomes" id="UP000000591">
    <property type="component" value="Chromosome VII"/>
</dbReference>
<evidence type="ECO:0000259" key="3">
    <source>
        <dbReference type="Pfam" id="PF00849"/>
    </source>
</evidence>
<comment type="function">
    <text evidence="2">Responsible for synthesis of pseudouridine from uracil.</text>
</comment>
<dbReference type="InterPro" id="IPR020103">
    <property type="entry name" value="PsdUridine_synth_cat_dom_sf"/>
</dbReference>
<dbReference type="GeneID" id="4623274"/>